<dbReference type="Proteomes" id="UP000616201">
    <property type="component" value="Unassembled WGS sequence"/>
</dbReference>
<keyword evidence="1" id="KW-0812">Transmembrane</keyword>
<reference evidence="2" key="1">
    <citation type="submission" date="2018-02" db="EMBL/GenBank/DDBJ databases">
        <authorList>
            <person name="Vasarhelyi B.M."/>
            <person name="Deshmukh S."/>
            <person name="Balint B."/>
            <person name="Kukolya J."/>
        </authorList>
    </citation>
    <scope>NUCLEOTIDE SEQUENCE</scope>
    <source>
        <strain evidence="2">KB22</strain>
    </source>
</reference>
<evidence type="ECO:0000256" key="1">
    <source>
        <dbReference type="SAM" id="Phobius"/>
    </source>
</evidence>
<gene>
    <name evidence="2" type="ORF">C4F49_03355</name>
</gene>
<protein>
    <submittedName>
        <fullName evidence="2">Uncharacterized protein</fullName>
    </submittedName>
</protein>
<feature type="transmembrane region" description="Helical" evidence="1">
    <location>
        <begin position="16"/>
        <end position="36"/>
    </location>
</feature>
<keyword evidence="1" id="KW-0472">Membrane</keyword>
<comment type="caution">
    <text evidence="2">The sequence shown here is derived from an EMBL/GenBank/DDBJ whole genome shotgun (WGS) entry which is preliminary data.</text>
</comment>
<evidence type="ECO:0000313" key="3">
    <source>
        <dbReference type="Proteomes" id="UP000616201"/>
    </source>
</evidence>
<dbReference type="RefSeq" id="WP_196936622.1">
    <property type="nucleotide sequence ID" value="NZ_MU158698.1"/>
</dbReference>
<keyword evidence="3" id="KW-1185">Reference proteome</keyword>
<organism evidence="2 3">
    <name type="scientific">Sphingobacterium hungaricum</name>
    <dbReference type="NCBI Taxonomy" id="2082723"/>
    <lineage>
        <taxon>Bacteria</taxon>
        <taxon>Pseudomonadati</taxon>
        <taxon>Bacteroidota</taxon>
        <taxon>Sphingobacteriia</taxon>
        <taxon>Sphingobacteriales</taxon>
        <taxon>Sphingobacteriaceae</taxon>
        <taxon>Sphingobacterium</taxon>
    </lineage>
</organism>
<dbReference type="EMBL" id="PRDK01000002">
    <property type="protein sequence ID" value="MBE8712716.1"/>
    <property type="molecule type" value="Genomic_DNA"/>
</dbReference>
<proteinExistence type="predicted"/>
<sequence>MKRIKGYIIAFFKEIYGVWFPWLDIAILTLIYLFLWGEHINPYREYQLIKYGKVAVGKISGEGGLYQYSDSPRMRDFEYTFNLPTGKLIKSNAHTFTLDKKNWKQPKYPLIAEILYLSNNPGINWIKSDLSATLGDFFYRTLIFGTLFITMLYMIAMIVIRLSILQEREQKRAREFAKEGRILIKLPIQQLN</sequence>
<keyword evidence="1" id="KW-1133">Transmembrane helix</keyword>
<feature type="transmembrane region" description="Helical" evidence="1">
    <location>
        <begin position="137"/>
        <end position="164"/>
    </location>
</feature>
<dbReference type="AlphaFoldDB" id="A0A928UWC1"/>
<name>A0A928UWC1_9SPHI</name>
<evidence type="ECO:0000313" key="2">
    <source>
        <dbReference type="EMBL" id="MBE8712716.1"/>
    </source>
</evidence>
<accession>A0A928UWC1</accession>